<sequence length="395" mass="41668">MAPLSDATWPTRLALSTQFCTPHSFGTGVDRPDVRFTIHLGTEVESLVNFAQEIGRAARGAQVSRGLCVVVPPPQHGSAARSAPLGDEDVHEHCRLLDESTTCRLSVLAHWLDGRPLHYPPLCVSKPNTAECDLCHARSSAHDDSTEVLDALLGLAANLSRVAPLLGKRPHALVSGSGSGSPALAAAAVPPVALAQAGAAQRAQHLHRFALSTEALCSRVRALVPDFPLGSPKPAYAHTIASRDCVWQKRPGDTCNPALWMSIASAQFKTVVPLVTQLAWFVYTAPVAAANRDSALPRLPPIALRSQEWPTEVVRALAALALVVPVPDSGGSVSASKPAKERALAFAAALRHQQQFSKVCAAPVPLDQGTSRPLAVVDFVAAFALDGFSSSRLAV</sequence>
<dbReference type="InterPro" id="IPR027417">
    <property type="entry name" value="P-loop_NTPase"/>
</dbReference>
<dbReference type="EMBL" id="BQKY01000003">
    <property type="protein sequence ID" value="GJN88854.1"/>
    <property type="molecule type" value="Genomic_DNA"/>
</dbReference>
<keyword evidence="2" id="KW-1185">Reference proteome</keyword>
<proteinExistence type="predicted"/>
<gene>
    <name evidence="1" type="ORF">Rhopal_001825-T1</name>
</gene>
<reference evidence="1 2" key="1">
    <citation type="submission" date="2021-12" db="EMBL/GenBank/DDBJ databases">
        <title>High titer production of polyol ester of fatty acids by Rhodotorula paludigena BS15 towards product separation-free biomass refinery.</title>
        <authorList>
            <person name="Mano J."/>
            <person name="Ono H."/>
            <person name="Tanaka T."/>
            <person name="Naito K."/>
            <person name="Sushida H."/>
            <person name="Ike M."/>
            <person name="Tokuyasu K."/>
            <person name="Kitaoka M."/>
        </authorList>
    </citation>
    <scope>NUCLEOTIDE SEQUENCE [LARGE SCALE GENOMIC DNA]</scope>
    <source>
        <strain evidence="1 2">BS15</strain>
    </source>
</reference>
<organism evidence="1 2">
    <name type="scientific">Rhodotorula paludigena</name>
    <dbReference type="NCBI Taxonomy" id="86838"/>
    <lineage>
        <taxon>Eukaryota</taxon>
        <taxon>Fungi</taxon>
        <taxon>Dikarya</taxon>
        <taxon>Basidiomycota</taxon>
        <taxon>Pucciniomycotina</taxon>
        <taxon>Microbotryomycetes</taxon>
        <taxon>Sporidiobolales</taxon>
        <taxon>Sporidiobolaceae</taxon>
        <taxon>Rhodotorula</taxon>
    </lineage>
</organism>
<dbReference type="Gene3D" id="3.40.50.300">
    <property type="entry name" value="P-loop containing nucleotide triphosphate hydrolases"/>
    <property type="match status" value="1"/>
</dbReference>
<evidence type="ECO:0008006" key="3">
    <source>
        <dbReference type="Google" id="ProtNLM"/>
    </source>
</evidence>
<protein>
    <recommendedName>
        <fullName evidence="3">Helicase C-terminal domain-containing protein</fullName>
    </recommendedName>
</protein>
<dbReference type="Proteomes" id="UP001342314">
    <property type="component" value="Unassembled WGS sequence"/>
</dbReference>
<name>A0AAV5GEA9_9BASI</name>
<evidence type="ECO:0000313" key="1">
    <source>
        <dbReference type="EMBL" id="GJN88854.1"/>
    </source>
</evidence>
<dbReference type="SUPFAM" id="SSF52540">
    <property type="entry name" value="P-loop containing nucleoside triphosphate hydrolases"/>
    <property type="match status" value="1"/>
</dbReference>
<evidence type="ECO:0000313" key="2">
    <source>
        <dbReference type="Proteomes" id="UP001342314"/>
    </source>
</evidence>
<dbReference type="AlphaFoldDB" id="A0AAV5GEA9"/>
<accession>A0AAV5GEA9</accession>
<comment type="caution">
    <text evidence="1">The sequence shown here is derived from an EMBL/GenBank/DDBJ whole genome shotgun (WGS) entry which is preliminary data.</text>
</comment>